<dbReference type="InterPro" id="IPR005312">
    <property type="entry name" value="DUF1759"/>
</dbReference>
<name>A0A914XYT2_9BILA</name>
<reference evidence="2" key="1">
    <citation type="submission" date="2022-11" db="UniProtKB">
        <authorList>
            <consortium name="WormBaseParasite"/>
        </authorList>
    </citation>
    <scope>IDENTIFICATION</scope>
</reference>
<evidence type="ECO:0000313" key="1">
    <source>
        <dbReference type="Proteomes" id="UP000887577"/>
    </source>
</evidence>
<keyword evidence="1" id="KW-1185">Reference proteome</keyword>
<dbReference type="Proteomes" id="UP000887577">
    <property type="component" value="Unplaced"/>
</dbReference>
<dbReference type="PANTHER" id="PTHR22954:SF3">
    <property type="entry name" value="PROTEIN CBG08539"/>
    <property type="match status" value="1"/>
</dbReference>
<dbReference type="AlphaFoldDB" id="A0A914XYT2"/>
<dbReference type="Pfam" id="PF03564">
    <property type="entry name" value="DUF1759"/>
    <property type="match status" value="1"/>
</dbReference>
<protein>
    <submittedName>
        <fullName evidence="2">Uncharacterized protein</fullName>
    </submittedName>
</protein>
<dbReference type="PANTHER" id="PTHR22954">
    <property type="entry name" value="RETROVIRAL PROTEASE-RELATED"/>
    <property type="match status" value="1"/>
</dbReference>
<accession>A0A914XYT2</accession>
<dbReference type="WBParaSite" id="PSU_v2.g13102.t1">
    <property type="protein sequence ID" value="PSU_v2.g13102.t1"/>
    <property type="gene ID" value="PSU_v2.g13102"/>
</dbReference>
<proteinExistence type="predicted"/>
<sequence length="318" mass="35191">MSSIRKALPPTKNKLRRLITEAKEIQVVMDPSDKNGIKGTLEKFTMIKMDIRQSLRTINASVSQWEDLIEDLTGQEKTTEQDLLDVWLTSGPDADNPTGLDQLIADALQSLGELQYNIEEMDAILHPRAPAVIGSSQFGNNSIAQSPAAAVGTTTKTEVETTEQVNSTPPELGNHCQQLKHSSIATGSTPATPCSVKLPDLKPYYFDGNILNWLPFEDYFLTHIDAQPLADVTKLAYLLDSLHGPTKKAVQGTSCSASNYRVIWNKLKARFGDVSIISTTLQLLLSEISPCSDNAKTFQMRQVFDLMENYLNQLEILH</sequence>
<organism evidence="1 2">
    <name type="scientific">Panagrolaimus superbus</name>
    <dbReference type="NCBI Taxonomy" id="310955"/>
    <lineage>
        <taxon>Eukaryota</taxon>
        <taxon>Metazoa</taxon>
        <taxon>Ecdysozoa</taxon>
        <taxon>Nematoda</taxon>
        <taxon>Chromadorea</taxon>
        <taxon>Rhabditida</taxon>
        <taxon>Tylenchina</taxon>
        <taxon>Panagrolaimomorpha</taxon>
        <taxon>Panagrolaimoidea</taxon>
        <taxon>Panagrolaimidae</taxon>
        <taxon>Panagrolaimus</taxon>
    </lineage>
</organism>
<evidence type="ECO:0000313" key="2">
    <source>
        <dbReference type="WBParaSite" id="PSU_v2.g13102.t1"/>
    </source>
</evidence>